<gene>
    <name evidence="2" type="ORF">DY000_02036137</name>
</gene>
<feature type="compositionally biased region" description="Low complexity" evidence="1">
    <location>
        <begin position="11"/>
        <end position="22"/>
    </location>
</feature>
<sequence>MTNRKKKKQKPSGGSPSTSSRSESSETKSYPPTLEVDASTVACSSPMNESQLLGETNSLTGSPLRELQGRAAAVADESRNPNPQISATVEIVPEEAGPEATSTQTMPVVPSTVIAPPTVENLNAQSPQEAFIGSLYQTKCASTCRKSTYRKLVSNSWSLKNAKRAQCPSKSSSA</sequence>
<feature type="region of interest" description="Disordered" evidence="1">
    <location>
        <begin position="1"/>
        <end position="64"/>
    </location>
</feature>
<name>A0ABQ7DW44_BRACR</name>
<evidence type="ECO:0000256" key="1">
    <source>
        <dbReference type="SAM" id="MobiDB-lite"/>
    </source>
</evidence>
<feature type="compositionally biased region" description="Polar residues" evidence="1">
    <location>
        <begin position="41"/>
        <end position="61"/>
    </location>
</feature>
<keyword evidence="3" id="KW-1185">Reference proteome</keyword>
<comment type="caution">
    <text evidence="2">The sequence shown here is derived from an EMBL/GenBank/DDBJ whole genome shotgun (WGS) entry which is preliminary data.</text>
</comment>
<proteinExistence type="predicted"/>
<accession>A0ABQ7DW44</accession>
<dbReference type="EMBL" id="QGKV02000649">
    <property type="protein sequence ID" value="KAF3581757.1"/>
    <property type="molecule type" value="Genomic_DNA"/>
</dbReference>
<protein>
    <submittedName>
        <fullName evidence="2">Uncharacterized protein</fullName>
    </submittedName>
</protein>
<reference evidence="2 3" key="1">
    <citation type="journal article" date="2020" name="BMC Genomics">
        <title>Intraspecific diversification of the crop wild relative Brassica cretica Lam. using demographic model selection.</title>
        <authorList>
            <person name="Kioukis A."/>
            <person name="Michalopoulou V.A."/>
            <person name="Briers L."/>
            <person name="Pirintsos S."/>
            <person name="Studholme D.J."/>
            <person name="Pavlidis P."/>
            <person name="Sarris P.F."/>
        </authorList>
    </citation>
    <scope>NUCLEOTIDE SEQUENCE [LARGE SCALE GENOMIC DNA]</scope>
    <source>
        <strain evidence="3">cv. PFS-1207/04</strain>
    </source>
</reference>
<evidence type="ECO:0000313" key="3">
    <source>
        <dbReference type="Proteomes" id="UP000266723"/>
    </source>
</evidence>
<evidence type="ECO:0000313" key="2">
    <source>
        <dbReference type="EMBL" id="KAF3581757.1"/>
    </source>
</evidence>
<organism evidence="2 3">
    <name type="scientific">Brassica cretica</name>
    <name type="common">Mustard</name>
    <dbReference type="NCBI Taxonomy" id="69181"/>
    <lineage>
        <taxon>Eukaryota</taxon>
        <taxon>Viridiplantae</taxon>
        <taxon>Streptophyta</taxon>
        <taxon>Embryophyta</taxon>
        <taxon>Tracheophyta</taxon>
        <taxon>Spermatophyta</taxon>
        <taxon>Magnoliopsida</taxon>
        <taxon>eudicotyledons</taxon>
        <taxon>Gunneridae</taxon>
        <taxon>Pentapetalae</taxon>
        <taxon>rosids</taxon>
        <taxon>malvids</taxon>
        <taxon>Brassicales</taxon>
        <taxon>Brassicaceae</taxon>
        <taxon>Brassiceae</taxon>
        <taxon>Brassica</taxon>
    </lineage>
</organism>
<dbReference type="Proteomes" id="UP000266723">
    <property type="component" value="Unassembled WGS sequence"/>
</dbReference>
<feature type="compositionally biased region" description="Basic residues" evidence="1">
    <location>
        <begin position="1"/>
        <end position="10"/>
    </location>
</feature>